<evidence type="ECO:0000256" key="4">
    <source>
        <dbReference type="ARBA" id="ARBA00022833"/>
    </source>
</evidence>
<accession>A0AA42QQZ6</accession>
<dbReference type="GO" id="GO:0008270">
    <property type="term" value="F:zinc ion binding"/>
    <property type="evidence" value="ECO:0007669"/>
    <property type="project" value="UniProtKB-UniRule"/>
</dbReference>
<dbReference type="HAMAP" id="MF_00767">
    <property type="entry name" value="Arg_catab_AstE"/>
    <property type="match status" value="1"/>
</dbReference>
<comment type="caution">
    <text evidence="9">The sequence shown here is derived from an EMBL/GenBank/DDBJ whole genome shotgun (WGS) entry which is preliminary data.</text>
</comment>
<dbReference type="PANTHER" id="PTHR15162:SF7">
    <property type="entry name" value="SUCCINYLGLUTAMATE DESUCCINYLASE"/>
    <property type="match status" value="1"/>
</dbReference>
<evidence type="ECO:0000256" key="5">
    <source>
        <dbReference type="HAMAP-Rule" id="MF_00767"/>
    </source>
</evidence>
<keyword evidence="4 5" id="KW-0862">Zinc</keyword>
<dbReference type="SUPFAM" id="SSF53187">
    <property type="entry name" value="Zn-dependent exopeptidases"/>
    <property type="match status" value="1"/>
</dbReference>
<dbReference type="PANTHER" id="PTHR15162">
    <property type="entry name" value="ASPARTOACYLASE"/>
    <property type="match status" value="1"/>
</dbReference>
<protein>
    <recommendedName>
        <fullName evidence="5 6">Succinylglutamate desuccinylase</fullName>
        <ecNumber evidence="5 6">3.5.1.96</ecNumber>
    </recommendedName>
</protein>
<proteinExistence type="inferred from homology"/>
<evidence type="ECO:0000256" key="2">
    <source>
        <dbReference type="ARBA" id="ARBA00022723"/>
    </source>
</evidence>
<dbReference type="Proteomes" id="UP001161567">
    <property type="component" value="Unassembled WGS sequence"/>
</dbReference>
<feature type="domain" description="AstE/AspA barrel-sandwich hybrid" evidence="7">
    <location>
        <begin position="249"/>
        <end position="322"/>
    </location>
</feature>
<feature type="binding site" evidence="5">
    <location>
        <position position="56"/>
    </location>
    <ligand>
        <name>Zn(2+)</name>
        <dbReference type="ChEBI" id="CHEBI:29105"/>
    </ligand>
</feature>
<dbReference type="InterPro" id="IPR050178">
    <property type="entry name" value="AspA/AstE_fam"/>
</dbReference>
<dbReference type="EMBL" id="JAOCIL010000001">
    <property type="protein sequence ID" value="MDH1437691.1"/>
    <property type="molecule type" value="Genomic_DNA"/>
</dbReference>
<comment type="pathway">
    <text evidence="5">Amino-acid degradation; L-arginine degradation via AST pathway; L-glutamate and succinate from L-arginine: step 5/5.</text>
</comment>
<dbReference type="RefSeq" id="WP_279735897.1">
    <property type="nucleotide sequence ID" value="NZ_JAOCEJ010000036.1"/>
</dbReference>
<reference evidence="9" key="1">
    <citation type="submission" date="2022-09" db="EMBL/GenBank/DDBJ databases">
        <title>Intensive care unit water sources are persistently colonized with multi-drug resistant bacteria and are the site of extensive horizontal gene transfer of antibiotic resistance genes.</title>
        <authorList>
            <person name="Diorio-Toth L."/>
        </authorList>
    </citation>
    <scope>NUCLEOTIDE SEQUENCE</scope>
    <source>
        <strain evidence="9">GD03725</strain>
    </source>
</reference>
<evidence type="ECO:0000259" key="7">
    <source>
        <dbReference type="Pfam" id="PF04952"/>
    </source>
</evidence>
<evidence type="ECO:0000256" key="1">
    <source>
        <dbReference type="ARBA" id="ARBA00022503"/>
    </source>
</evidence>
<dbReference type="InterPro" id="IPR055438">
    <property type="entry name" value="AstE_AspA_cat"/>
</dbReference>
<dbReference type="InterPro" id="IPR007036">
    <property type="entry name" value="Aste_AspA_hybrid_dom"/>
</dbReference>
<dbReference type="InterPro" id="IPR016681">
    <property type="entry name" value="SuccinylGlu_desuccinylase"/>
</dbReference>
<comment type="catalytic activity">
    <reaction evidence="5">
        <text>N-succinyl-L-glutamate + H2O = L-glutamate + succinate</text>
        <dbReference type="Rhea" id="RHEA:15169"/>
        <dbReference type="ChEBI" id="CHEBI:15377"/>
        <dbReference type="ChEBI" id="CHEBI:29985"/>
        <dbReference type="ChEBI" id="CHEBI:30031"/>
        <dbReference type="ChEBI" id="CHEBI:58763"/>
        <dbReference type="EC" id="3.5.1.96"/>
    </reaction>
</comment>
<feature type="binding site" evidence="5">
    <location>
        <position position="148"/>
    </location>
    <ligand>
        <name>Zn(2+)</name>
        <dbReference type="ChEBI" id="CHEBI:29105"/>
    </ligand>
</feature>
<dbReference type="GO" id="GO:0009017">
    <property type="term" value="F:succinylglutamate desuccinylase activity"/>
    <property type="evidence" value="ECO:0007669"/>
    <property type="project" value="UniProtKB-UniRule"/>
</dbReference>
<keyword evidence="2 5" id="KW-0479">Metal-binding</keyword>
<evidence type="ECO:0000313" key="9">
    <source>
        <dbReference type="EMBL" id="MDH1437691.1"/>
    </source>
</evidence>
<dbReference type="NCBIfam" id="TIGR03242">
    <property type="entry name" value="arg_catab_astE"/>
    <property type="match status" value="1"/>
</dbReference>
<dbReference type="NCBIfam" id="NF003706">
    <property type="entry name" value="PRK05324.1"/>
    <property type="match status" value="1"/>
</dbReference>
<dbReference type="CDD" id="cd03855">
    <property type="entry name" value="M14_ASTE"/>
    <property type="match status" value="1"/>
</dbReference>
<dbReference type="Gene3D" id="3.40.630.10">
    <property type="entry name" value="Zn peptidases"/>
    <property type="match status" value="1"/>
</dbReference>
<evidence type="ECO:0000259" key="8">
    <source>
        <dbReference type="Pfam" id="PF24827"/>
    </source>
</evidence>
<gene>
    <name evidence="5 9" type="primary">astE</name>
    <name evidence="9" type="ORF">N5I27_04555</name>
</gene>
<dbReference type="Pfam" id="PF24827">
    <property type="entry name" value="AstE_AspA_cat"/>
    <property type="match status" value="1"/>
</dbReference>
<feature type="active site" evidence="5">
    <location>
        <position position="211"/>
    </location>
</feature>
<sequence>MIDFLGDVLAKRVPTVMHGVQHDFHWEWLAEGVLSFTPKQAYEKAVVLSAGVHGNETAPIELLAQLSQDLFAGTLELKVKLLLILGNPLAIRTGQRYVENDMNRMFCGAYQQLTDTVEAQRAAVLEQIVTAFFNDSPAQVRRYHYDLHTAIRPSLLPTFALFPYQIHDYDAVMLDSLKAAELDALVYHNAVGRTFTHFSSAQFQAASSTLELGHAKPFGQNDLAAFAAINHVLRAVVSEQALPIRQKQAIQTFRVVDSIIKTEDDFQLNLADSVPNFSVFETDAVIALQQGKPYVTAPEQVRILFPNTQVKKGLRAGLILTEVYSG</sequence>
<feature type="domain" description="Succinylglutamate desuccinylase/Aspartoacylase catalytic" evidence="8">
    <location>
        <begin position="44"/>
        <end position="230"/>
    </location>
</feature>
<organism evidence="9 10">
    <name type="scientific">Acinetobacter johnsonii</name>
    <dbReference type="NCBI Taxonomy" id="40214"/>
    <lineage>
        <taxon>Bacteria</taxon>
        <taxon>Pseudomonadati</taxon>
        <taxon>Pseudomonadota</taxon>
        <taxon>Gammaproteobacteria</taxon>
        <taxon>Moraxellales</taxon>
        <taxon>Moraxellaceae</taxon>
        <taxon>Acinetobacter</taxon>
    </lineage>
</organism>
<keyword evidence="3 5" id="KW-0378">Hydrolase</keyword>
<dbReference type="GO" id="GO:0016788">
    <property type="term" value="F:hydrolase activity, acting on ester bonds"/>
    <property type="evidence" value="ECO:0007669"/>
    <property type="project" value="UniProtKB-UniRule"/>
</dbReference>
<dbReference type="GO" id="GO:0019544">
    <property type="term" value="P:L-arginine catabolic process to L-glutamate"/>
    <property type="evidence" value="ECO:0007669"/>
    <property type="project" value="UniProtKB-UniRule"/>
</dbReference>
<dbReference type="AlphaFoldDB" id="A0AA42QQZ6"/>
<dbReference type="EC" id="3.5.1.96" evidence="5 6"/>
<comment type="function">
    <text evidence="5">Transforms N(2)-succinylglutamate into succinate and glutamate.</text>
</comment>
<dbReference type="Pfam" id="PF04952">
    <property type="entry name" value="AstE_AspA_hybrid"/>
    <property type="match status" value="1"/>
</dbReference>
<dbReference type="GO" id="GO:0019545">
    <property type="term" value="P:L-arginine catabolic process to succinate"/>
    <property type="evidence" value="ECO:0007669"/>
    <property type="project" value="UniProtKB-UniRule"/>
</dbReference>
<evidence type="ECO:0000313" key="10">
    <source>
        <dbReference type="Proteomes" id="UP001161567"/>
    </source>
</evidence>
<evidence type="ECO:0000256" key="3">
    <source>
        <dbReference type="ARBA" id="ARBA00022801"/>
    </source>
</evidence>
<comment type="cofactor">
    <cofactor evidence="5">
        <name>Zn(2+)</name>
        <dbReference type="ChEBI" id="CHEBI:29105"/>
    </cofactor>
    <text evidence="5">Binds 1 zinc ion per subunit.</text>
</comment>
<evidence type="ECO:0000256" key="6">
    <source>
        <dbReference type="NCBIfam" id="TIGR03242"/>
    </source>
</evidence>
<comment type="similarity">
    <text evidence="5">Belongs to the AspA/AstE family. Succinylglutamate desuccinylase subfamily.</text>
</comment>
<feature type="binding site" evidence="5">
    <location>
        <position position="53"/>
    </location>
    <ligand>
        <name>Zn(2+)</name>
        <dbReference type="ChEBI" id="CHEBI:29105"/>
    </ligand>
</feature>
<name>A0AA42QQZ6_ACIJO</name>
<keyword evidence="1 5" id="KW-0056">Arginine metabolism</keyword>